<dbReference type="EMBL" id="LAZR01003499">
    <property type="protein sequence ID" value="KKN17674.1"/>
    <property type="molecule type" value="Genomic_DNA"/>
</dbReference>
<organism evidence="1">
    <name type="scientific">marine sediment metagenome</name>
    <dbReference type="NCBI Taxonomy" id="412755"/>
    <lineage>
        <taxon>unclassified sequences</taxon>
        <taxon>metagenomes</taxon>
        <taxon>ecological metagenomes</taxon>
    </lineage>
</organism>
<dbReference type="PROSITE" id="PS51257">
    <property type="entry name" value="PROKAR_LIPOPROTEIN"/>
    <property type="match status" value="1"/>
</dbReference>
<accession>A0A0F9NIA4</accession>
<comment type="caution">
    <text evidence="1">The sequence shown here is derived from an EMBL/GenBank/DDBJ whole genome shotgun (WGS) entry which is preliminary data.</text>
</comment>
<sequence>MYRILIVGLLTLAGCAARNPQLVPATNYKVDVKVVRAEIMSFYRWLLKTRQLLIIPAQAKLLEEREVDPLTHLPIPKPELSELEKVEKLRELSKKTPLLGKKL</sequence>
<proteinExistence type="predicted"/>
<name>A0A0F9NIA4_9ZZZZ</name>
<dbReference type="AlphaFoldDB" id="A0A0F9NIA4"/>
<evidence type="ECO:0008006" key="2">
    <source>
        <dbReference type="Google" id="ProtNLM"/>
    </source>
</evidence>
<reference evidence="1" key="1">
    <citation type="journal article" date="2015" name="Nature">
        <title>Complex archaea that bridge the gap between prokaryotes and eukaryotes.</title>
        <authorList>
            <person name="Spang A."/>
            <person name="Saw J.H."/>
            <person name="Jorgensen S.L."/>
            <person name="Zaremba-Niedzwiedzka K."/>
            <person name="Martijn J."/>
            <person name="Lind A.E."/>
            <person name="van Eijk R."/>
            <person name="Schleper C."/>
            <person name="Guy L."/>
            <person name="Ettema T.J."/>
        </authorList>
    </citation>
    <scope>NUCLEOTIDE SEQUENCE</scope>
</reference>
<evidence type="ECO:0000313" key="1">
    <source>
        <dbReference type="EMBL" id="KKN17674.1"/>
    </source>
</evidence>
<protein>
    <recommendedName>
        <fullName evidence="2">Lipoprotein</fullName>
    </recommendedName>
</protein>
<gene>
    <name evidence="1" type="ORF">LCGC14_0963330</name>
</gene>